<keyword evidence="3" id="KW-1185">Reference proteome</keyword>
<dbReference type="InterPro" id="IPR050796">
    <property type="entry name" value="SCF_F-box_component"/>
</dbReference>
<evidence type="ECO:0000313" key="2">
    <source>
        <dbReference type="EMBL" id="KAK1612569.1"/>
    </source>
</evidence>
<dbReference type="Proteomes" id="UP001231189">
    <property type="component" value="Unassembled WGS sequence"/>
</dbReference>
<evidence type="ECO:0000259" key="1">
    <source>
        <dbReference type="Pfam" id="PF00646"/>
    </source>
</evidence>
<dbReference type="AlphaFoldDB" id="A0AAD8R425"/>
<comment type="caution">
    <text evidence="2">The sequence shown here is derived from an EMBL/GenBank/DDBJ whole genome shotgun (WGS) entry which is preliminary data.</text>
</comment>
<proteinExistence type="predicted"/>
<dbReference type="EMBL" id="JAUUTY010000007">
    <property type="protein sequence ID" value="KAK1612569.1"/>
    <property type="molecule type" value="Genomic_DNA"/>
</dbReference>
<dbReference type="InterPro" id="IPR001810">
    <property type="entry name" value="F-box_dom"/>
</dbReference>
<reference evidence="2" key="1">
    <citation type="submission" date="2023-07" db="EMBL/GenBank/DDBJ databases">
        <title>A chromosome-level genome assembly of Lolium multiflorum.</title>
        <authorList>
            <person name="Chen Y."/>
            <person name="Copetti D."/>
            <person name="Kolliker R."/>
            <person name="Studer B."/>
        </authorList>
    </citation>
    <scope>NUCLEOTIDE SEQUENCE</scope>
    <source>
        <strain evidence="2">02402/16</strain>
        <tissue evidence="2">Leaf</tissue>
    </source>
</reference>
<dbReference type="Pfam" id="PF00646">
    <property type="entry name" value="F-box"/>
    <property type="match status" value="1"/>
</dbReference>
<evidence type="ECO:0000313" key="3">
    <source>
        <dbReference type="Proteomes" id="UP001231189"/>
    </source>
</evidence>
<dbReference type="PANTHER" id="PTHR31672">
    <property type="entry name" value="BNACNNG10540D PROTEIN"/>
    <property type="match status" value="1"/>
</dbReference>
<accession>A0AAD8R425</accession>
<dbReference type="PANTHER" id="PTHR31672:SF13">
    <property type="entry name" value="F-BOX PROTEIN CPR30-LIKE"/>
    <property type="match status" value="1"/>
</dbReference>
<name>A0AAD8R425_LOLMU</name>
<dbReference type="InterPro" id="IPR036047">
    <property type="entry name" value="F-box-like_dom_sf"/>
</dbReference>
<sequence length="181" mass="20828">MVERYPVPPDDVIEDIFAWLPAKAVCRFRCLSRTWAARLVSDDFADRHFLVANGHGGPRILLMEKSNSYDKCEKLQRWSPENPRGSTLVPLCHSVQGHVMDIFIAMPVTQQCRGLFIVEAKTPRAYYVLNPSTGQIAELPKSPAMDRGQRHTPRSCLRFKHEEAHSRVHLLLWPSWEEPRI</sequence>
<protein>
    <recommendedName>
        <fullName evidence="1">F-box domain-containing protein</fullName>
    </recommendedName>
</protein>
<dbReference type="SUPFAM" id="SSF81383">
    <property type="entry name" value="F-box domain"/>
    <property type="match status" value="1"/>
</dbReference>
<dbReference type="Gene3D" id="1.20.1280.50">
    <property type="match status" value="1"/>
</dbReference>
<gene>
    <name evidence="2" type="ORF">QYE76_036242</name>
</gene>
<organism evidence="2 3">
    <name type="scientific">Lolium multiflorum</name>
    <name type="common">Italian ryegrass</name>
    <name type="synonym">Lolium perenne subsp. multiflorum</name>
    <dbReference type="NCBI Taxonomy" id="4521"/>
    <lineage>
        <taxon>Eukaryota</taxon>
        <taxon>Viridiplantae</taxon>
        <taxon>Streptophyta</taxon>
        <taxon>Embryophyta</taxon>
        <taxon>Tracheophyta</taxon>
        <taxon>Spermatophyta</taxon>
        <taxon>Magnoliopsida</taxon>
        <taxon>Liliopsida</taxon>
        <taxon>Poales</taxon>
        <taxon>Poaceae</taxon>
        <taxon>BOP clade</taxon>
        <taxon>Pooideae</taxon>
        <taxon>Poodae</taxon>
        <taxon>Poeae</taxon>
        <taxon>Poeae Chloroplast Group 2 (Poeae type)</taxon>
        <taxon>Loliodinae</taxon>
        <taxon>Loliinae</taxon>
        <taxon>Lolium</taxon>
    </lineage>
</organism>
<feature type="domain" description="F-box" evidence="1">
    <location>
        <begin position="9"/>
        <end position="39"/>
    </location>
</feature>